<sequence>MSFREVEFKSDGSYVISDDPDNVLYTFISAVIYDLTREDSGEVLDFMKSFEPMGEGYSVYELGGASRVTYAPTPDDPEPQAEDEWKVSVDWPYKSIFISGDELRHLFRQVITGLLPRHPELAAVYDT</sequence>
<dbReference type="RefSeq" id="WP_224606131.1">
    <property type="nucleotide sequence ID" value="NZ_JAIQXV010000003.1"/>
</dbReference>
<proteinExistence type="predicted"/>
<protein>
    <submittedName>
        <fullName evidence="1">Uncharacterized protein</fullName>
    </submittedName>
</protein>
<accession>A0ABW1ZHQ9</accession>
<comment type="caution">
    <text evidence="1">The sequence shown here is derived from an EMBL/GenBank/DDBJ whole genome shotgun (WGS) entry which is preliminary data.</text>
</comment>
<keyword evidence="2" id="KW-1185">Reference proteome</keyword>
<name>A0ABW1ZHQ9_9DEIO</name>
<dbReference type="Proteomes" id="UP001596317">
    <property type="component" value="Unassembled WGS sequence"/>
</dbReference>
<evidence type="ECO:0000313" key="2">
    <source>
        <dbReference type="Proteomes" id="UP001596317"/>
    </source>
</evidence>
<reference evidence="2" key="1">
    <citation type="journal article" date="2019" name="Int. J. Syst. Evol. Microbiol.">
        <title>The Global Catalogue of Microorganisms (GCM) 10K type strain sequencing project: providing services to taxonomists for standard genome sequencing and annotation.</title>
        <authorList>
            <consortium name="The Broad Institute Genomics Platform"/>
            <consortium name="The Broad Institute Genome Sequencing Center for Infectious Disease"/>
            <person name="Wu L."/>
            <person name="Ma J."/>
        </authorList>
    </citation>
    <scope>NUCLEOTIDE SEQUENCE [LARGE SCALE GENOMIC DNA]</scope>
    <source>
        <strain evidence="2">CCUG 63830</strain>
    </source>
</reference>
<dbReference type="EMBL" id="JBHSWB010000001">
    <property type="protein sequence ID" value="MFC6659284.1"/>
    <property type="molecule type" value="Genomic_DNA"/>
</dbReference>
<gene>
    <name evidence="1" type="ORF">ACFP90_02085</name>
</gene>
<organism evidence="1 2">
    <name type="scientific">Deinococcus multiflagellatus</name>
    <dbReference type="NCBI Taxonomy" id="1656887"/>
    <lineage>
        <taxon>Bacteria</taxon>
        <taxon>Thermotogati</taxon>
        <taxon>Deinococcota</taxon>
        <taxon>Deinococci</taxon>
        <taxon>Deinococcales</taxon>
        <taxon>Deinococcaceae</taxon>
        <taxon>Deinococcus</taxon>
    </lineage>
</organism>
<evidence type="ECO:0000313" key="1">
    <source>
        <dbReference type="EMBL" id="MFC6659284.1"/>
    </source>
</evidence>